<name>A0A9Q3DIT4_9BASI</name>
<comment type="caution">
    <text evidence="1">The sequence shown here is derived from an EMBL/GenBank/DDBJ whole genome shotgun (WGS) entry which is preliminary data.</text>
</comment>
<protein>
    <submittedName>
        <fullName evidence="1">Uncharacterized protein</fullName>
    </submittedName>
</protein>
<organism evidence="1 2">
    <name type="scientific">Austropuccinia psidii MF-1</name>
    <dbReference type="NCBI Taxonomy" id="1389203"/>
    <lineage>
        <taxon>Eukaryota</taxon>
        <taxon>Fungi</taxon>
        <taxon>Dikarya</taxon>
        <taxon>Basidiomycota</taxon>
        <taxon>Pucciniomycotina</taxon>
        <taxon>Pucciniomycetes</taxon>
        <taxon>Pucciniales</taxon>
        <taxon>Sphaerophragmiaceae</taxon>
        <taxon>Austropuccinia</taxon>
    </lineage>
</organism>
<evidence type="ECO:0000313" key="1">
    <source>
        <dbReference type="EMBL" id="MBW0504079.1"/>
    </source>
</evidence>
<reference evidence="1" key="1">
    <citation type="submission" date="2021-03" db="EMBL/GenBank/DDBJ databases">
        <title>Draft genome sequence of rust myrtle Austropuccinia psidii MF-1, a brazilian biotype.</title>
        <authorList>
            <person name="Quecine M.C."/>
            <person name="Pachon D.M.R."/>
            <person name="Bonatelli M.L."/>
            <person name="Correr F.H."/>
            <person name="Franceschini L.M."/>
            <person name="Leite T.F."/>
            <person name="Margarido G.R.A."/>
            <person name="Almeida C.A."/>
            <person name="Ferrarezi J.A."/>
            <person name="Labate C.A."/>
        </authorList>
    </citation>
    <scope>NUCLEOTIDE SEQUENCE</scope>
    <source>
        <strain evidence="1">MF-1</strain>
    </source>
</reference>
<sequence length="95" mass="10943">MVVHTSRSSSSIDRNITPTQIEHNFVTPESSLNSDALWLQISQYSKKTQKQFEELHAMHERMKTLTASMDKIIKNCQEGHSQLRKASEETNKILN</sequence>
<keyword evidence="2" id="KW-1185">Reference proteome</keyword>
<gene>
    <name evidence="1" type="ORF">O181_043794</name>
</gene>
<dbReference type="Proteomes" id="UP000765509">
    <property type="component" value="Unassembled WGS sequence"/>
</dbReference>
<accession>A0A9Q3DIT4</accession>
<proteinExistence type="predicted"/>
<dbReference type="AlphaFoldDB" id="A0A9Q3DIT4"/>
<evidence type="ECO:0000313" key="2">
    <source>
        <dbReference type="Proteomes" id="UP000765509"/>
    </source>
</evidence>
<dbReference type="EMBL" id="AVOT02017721">
    <property type="protein sequence ID" value="MBW0504079.1"/>
    <property type="molecule type" value="Genomic_DNA"/>
</dbReference>